<evidence type="ECO:0000313" key="6">
    <source>
        <dbReference type="Proteomes" id="UP001341444"/>
    </source>
</evidence>
<feature type="region of interest" description="Disordered" evidence="2">
    <location>
        <begin position="624"/>
        <end position="646"/>
    </location>
</feature>
<comment type="caution">
    <text evidence="5">The sequence shown here is derived from an EMBL/GenBank/DDBJ whole genome shotgun (WGS) entry which is preliminary data.</text>
</comment>
<evidence type="ECO:0000259" key="4">
    <source>
        <dbReference type="Pfam" id="PF07833"/>
    </source>
</evidence>
<evidence type="ECO:0000256" key="2">
    <source>
        <dbReference type="SAM" id="MobiDB-lite"/>
    </source>
</evidence>
<dbReference type="PANTHER" id="PTHR31956:SF1">
    <property type="entry name" value="NON-SPECIFIC PHOSPHOLIPASE C1"/>
    <property type="match status" value="1"/>
</dbReference>
<dbReference type="CDD" id="cd16013">
    <property type="entry name" value="AcpA"/>
    <property type="match status" value="1"/>
</dbReference>
<feature type="signal peptide" evidence="3">
    <location>
        <begin position="1"/>
        <end position="29"/>
    </location>
</feature>
<dbReference type="Pfam" id="PF07833">
    <property type="entry name" value="Cu_amine_oxidN1"/>
    <property type="match status" value="1"/>
</dbReference>
<feature type="domain" description="Copper amine oxidase-like N-terminal" evidence="4">
    <location>
        <begin position="522"/>
        <end position="608"/>
    </location>
</feature>
<dbReference type="RefSeq" id="WP_066268716.1">
    <property type="nucleotide sequence ID" value="NZ_JARMAB010000014.1"/>
</dbReference>
<proteinExistence type="predicted"/>
<dbReference type="InterPro" id="IPR012854">
    <property type="entry name" value="Cu_amine_oxidase-like_N"/>
</dbReference>
<name>A0ABU6MG84_9BACI</name>
<feature type="compositionally biased region" description="Polar residues" evidence="2">
    <location>
        <begin position="624"/>
        <end position="638"/>
    </location>
</feature>
<organism evidence="5 6">
    <name type="scientific">Heyndrickxia acidicola</name>
    <dbReference type="NCBI Taxonomy" id="209389"/>
    <lineage>
        <taxon>Bacteria</taxon>
        <taxon>Bacillati</taxon>
        <taxon>Bacillota</taxon>
        <taxon>Bacilli</taxon>
        <taxon>Bacillales</taxon>
        <taxon>Bacillaceae</taxon>
        <taxon>Heyndrickxia</taxon>
    </lineage>
</organism>
<evidence type="ECO:0000313" key="5">
    <source>
        <dbReference type="EMBL" id="MED1203686.1"/>
    </source>
</evidence>
<dbReference type="InterPro" id="IPR007312">
    <property type="entry name" value="Phosphoesterase"/>
</dbReference>
<evidence type="ECO:0000256" key="3">
    <source>
        <dbReference type="SAM" id="SignalP"/>
    </source>
</evidence>
<reference evidence="5 6" key="1">
    <citation type="submission" date="2023-03" db="EMBL/GenBank/DDBJ databases">
        <title>Bacillus Genome Sequencing.</title>
        <authorList>
            <person name="Dunlap C."/>
        </authorList>
    </citation>
    <scope>NUCLEOTIDE SEQUENCE [LARGE SCALE GENOMIC DNA]</scope>
    <source>
        <strain evidence="5 6">B-23453</strain>
    </source>
</reference>
<keyword evidence="3" id="KW-0732">Signal</keyword>
<dbReference type="Gene3D" id="3.40.720.10">
    <property type="entry name" value="Alkaline Phosphatase, subunit A"/>
    <property type="match status" value="1"/>
</dbReference>
<accession>A0ABU6MG84</accession>
<protein>
    <submittedName>
        <fullName evidence="5">Alkaline phosphatase family protein</fullName>
    </submittedName>
</protein>
<evidence type="ECO:0000256" key="1">
    <source>
        <dbReference type="ARBA" id="ARBA00022801"/>
    </source>
</evidence>
<dbReference type="EMBL" id="JARMAB010000014">
    <property type="protein sequence ID" value="MED1203686.1"/>
    <property type="molecule type" value="Genomic_DNA"/>
</dbReference>
<keyword evidence="6" id="KW-1185">Reference proteome</keyword>
<dbReference type="InterPro" id="IPR017850">
    <property type="entry name" value="Alkaline_phosphatase_core_sf"/>
</dbReference>
<keyword evidence="1" id="KW-0378">Hydrolase</keyword>
<dbReference type="PANTHER" id="PTHR31956">
    <property type="entry name" value="NON-SPECIFIC PHOSPHOLIPASE C4-RELATED"/>
    <property type="match status" value="1"/>
</dbReference>
<dbReference type="Pfam" id="PF04185">
    <property type="entry name" value="Phosphoesterase"/>
    <property type="match status" value="1"/>
</dbReference>
<feature type="chain" id="PRO_5047495622" evidence="3">
    <location>
        <begin position="30"/>
        <end position="790"/>
    </location>
</feature>
<sequence>MKKKSLLLLAATSILAMGSILSISLPTFAAHNPSQKMEAKSVTKGIPYNVLNKNSQGKTATPIKHVVVIFDENISFDHYFGTYPIAKNPANEPPFYAAPGTPKVNGLSASLLTKNPNAANPQRLDRSQAMTPDMDHGFTSEQKSFNGGKMDKFVENNGHGNPMVMDYYDGNTVTAFWNFAQHFAMNDHYFGSNLGPSTPGAINVVSGNTSGAAAYSANKAQNGTPLQPGDKGFPSWAVTGGDLYGDTDPYYDSASKGATAGLSGTNIGDLLNKKGLTWGSFFGGYDNPAAQHKNIGGNAVTDYIPHHEPFQYYAGTSNLTHAKPSSVAMIGHTDQANHQYDLTDFWAAANAGNLPNYSFLKAPAYQDGHPSYSDPIDEQKWLVETVNKLESLPTWKSTAIIVTYDDSDGWYDHVMPPTVNPNDPHAKAVKGNNAANPPQDRIGYGPRLPMVVISPYAKHNAVVSTLADQASVLRFVEDNWKLGRIGKGSFDTQAGSLDNMFDFSPGYYNPPVFLDPNTGEPVAKMKPFTHNGQLYVAVKDLEQSLDVRAHKIGKEESFIYGGHSVEIPSHGNYVRVNMKPVKLEAPIVKKNGSVCLPIANLSKALGVTPVQFKTNEILFKQRNAKGSKTQTSGTVNSKNDSKGSAGKAAARFVVENNSRTESSTLSIGTPDSVSAGTNNGTLVNQTIQGAYSGKTYSLMIKGNPADAGKTVYVTFKHGDMDKTGKLTLGEREISITPVAVTLDSTGKAVLTYTVGTAPINDDAYDNDEIAISDTKGTSAASYTNQITVLS</sequence>
<dbReference type="Proteomes" id="UP001341444">
    <property type="component" value="Unassembled WGS sequence"/>
</dbReference>
<gene>
    <name evidence="5" type="ORF">P4T90_11470</name>
</gene>